<feature type="compositionally biased region" description="Polar residues" evidence="1">
    <location>
        <begin position="265"/>
        <end position="275"/>
    </location>
</feature>
<feature type="compositionally biased region" description="Pro residues" evidence="1">
    <location>
        <begin position="236"/>
        <end position="246"/>
    </location>
</feature>
<feature type="region of interest" description="Disordered" evidence="1">
    <location>
        <begin position="304"/>
        <end position="401"/>
    </location>
</feature>
<feature type="compositionally biased region" description="Polar residues" evidence="1">
    <location>
        <begin position="339"/>
        <end position="349"/>
    </location>
</feature>
<evidence type="ECO:0000313" key="3">
    <source>
        <dbReference type="Proteomes" id="UP000215127"/>
    </source>
</evidence>
<keyword evidence="3" id="KW-1185">Reference proteome</keyword>
<dbReference type="Proteomes" id="UP000215127">
    <property type="component" value="Chromosome 3"/>
</dbReference>
<proteinExistence type="predicted"/>
<dbReference type="AlphaFoldDB" id="A0A1X7RQC2"/>
<feature type="compositionally biased region" description="Acidic residues" evidence="1">
    <location>
        <begin position="385"/>
        <end position="394"/>
    </location>
</feature>
<evidence type="ECO:0000256" key="1">
    <source>
        <dbReference type="SAM" id="MobiDB-lite"/>
    </source>
</evidence>
<feature type="region of interest" description="Disordered" evidence="1">
    <location>
        <begin position="61"/>
        <end position="103"/>
    </location>
</feature>
<name>A0A1X7RQC2_ZYMT9</name>
<sequence length="401" mass="44593">MEHLSRPRLPTLPPFNHPRFRFNALLRLHRLPSRQDRIFATPLAVGTLHEASRPQRKTVRHNLNDRPLPPLEIVPQKRGQGGNLPRSKLQRVVPGQEHAEGTRSAGLRDLARVFSPRYLPVRDTMIRKSRPGYRTPKSAMQSRYLGDNSIVRPEFANDENGQDSPGNIEPHTPLWSENPESARLSLHGARTEPPRLRGANPGPRRLFRNRSHVSDGQPSSDIAIPNAIASPLTSPRGPPLLNPAPPSAWALGLPLRPSSEARSDASGSMFQQTQLARLPTEEMYDAGRTQQRLLLHDTLVEELLQSSPPPRSPTPSLPSLSDWSDVAPRGLRQPPARSQRATSMSSNIVVATRREHSPIVEEEEDPADNESQSEASLGDVMASIEGDEEDEDSIEAPRRQR</sequence>
<evidence type="ECO:0000313" key="2">
    <source>
        <dbReference type="EMBL" id="SMQ49401.1"/>
    </source>
</evidence>
<organism evidence="2 3">
    <name type="scientific">Zymoseptoria tritici (strain ST99CH_3D7)</name>
    <dbReference type="NCBI Taxonomy" id="1276538"/>
    <lineage>
        <taxon>Eukaryota</taxon>
        <taxon>Fungi</taxon>
        <taxon>Dikarya</taxon>
        <taxon>Ascomycota</taxon>
        <taxon>Pezizomycotina</taxon>
        <taxon>Dothideomycetes</taxon>
        <taxon>Dothideomycetidae</taxon>
        <taxon>Mycosphaerellales</taxon>
        <taxon>Mycosphaerellaceae</taxon>
        <taxon>Zymoseptoria</taxon>
    </lineage>
</organism>
<protein>
    <submittedName>
        <fullName evidence="2">Uncharacterized protein</fullName>
    </submittedName>
</protein>
<reference evidence="2 3" key="1">
    <citation type="submission" date="2016-06" db="EMBL/GenBank/DDBJ databases">
        <authorList>
            <person name="Kjaerup R.B."/>
            <person name="Dalgaard T.S."/>
            <person name="Juul-Madsen H.R."/>
        </authorList>
    </citation>
    <scope>NUCLEOTIDE SEQUENCE [LARGE SCALE GENOMIC DNA]</scope>
</reference>
<accession>A0A1X7RQC2</accession>
<feature type="region of interest" description="Disordered" evidence="1">
    <location>
        <begin position="153"/>
        <end position="279"/>
    </location>
</feature>
<dbReference type="EMBL" id="LT853694">
    <property type="protein sequence ID" value="SMQ49401.1"/>
    <property type="molecule type" value="Genomic_DNA"/>
</dbReference>
<feature type="compositionally biased region" description="Pro residues" evidence="1">
    <location>
        <begin position="307"/>
        <end position="316"/>
    </location>
</feature>
<gene>
    <name evidence="2" type="ORF">ZT3D7_G4552</name>
</gene>